<evidence type="ECO:0000256" key="2">
    <source>
        <dbReference type="ARBA" id="ARBA00023242"/>
    </source>
</evidence>
<dbReference type="Gene3D" id="1.25.40.20">
    <property type="entry name" value="Ankyrin repeat-containing domain"/>
    <property type="match status" value="1"/>
</dbReference>
<comment type="caution">
    <text evidence="6">The sequence shown here is derived from an EMBL/GenBank/DDBJ whole genome shotgun (WGS) entry which is preliminary data.</text>
</comment>
<dbReference type="SUPFAM" id="SSF54160">
    <property type="entry name" value="Chromo domain-like"/>
    <property type="match status" value="3"/>
</dbReference>
<reference evidence="6" key="1">
    <citation type="submission" date="2021-08" db="EMBL/GenBank/DDBJ databases">
        <title>WGS assembly of Ceratopteris richardii.</title>
        <authorList>
            <person name="Marchant D.B."/>
            <person name="Chen G."/>
            <person name="Jenkins J."/>
            <person name="Shu S."/>
            <person name="Leebens-Mack J."/>
            <person name="Grimwood J."/>
            <person name="Schmutz J."/>
            <person name="Soltis P."/>
            <person name="Soltis D."/>
            <person name="Chen Z.-H."/>
        </authorList>
    </citation>
    <scope>NUCLEOTIDE SEQUENCE</scope>
    <source>
        <strain evidence="6">Whitten #5841</strain>
        <tissue evidence="6">Leaf</tissue>
    </source>
</reference>
<dbReference type="PROSITE" id="PS50013">
    <property type="entry name" value="CHROMO_2"/>
    <property type="match status" value="2"/>
</dbReference>
<dbReference type="AlphaFoldDB" id="A0A8T2Q5Y1"/>
<evidence type="ECO:0000313" key="6">
    <source>
        <dbReference type="EMBL" id="KAH7278731.1"/>
    </source>
</evidence>
<dbReference type="InterPro" id="IPR016197">
    <property type="entry name" value="Chromo-like_dom_sf"/>
</dbReference>
<gene>
    <name evidence="6" type="ORF">KP509_38G054000</name>
</gene>
<dbReference type="Gene3D" id="2.40.50.40">
    <property type="match status" value="3"/>
</dbReference>
<keyword evidence="2" id="KW-0539">Nucleus</keyword>
<dbReference type="OrthoDB" id="341259at2759"/>
<feature type="domain" description="Chromo" evidence="5">
    <location>
        <begin position="373"/>
        <end position="434"/>
    </location>
</feature>
<dbReference type="CDD" id="cd00024">
    <property type="entry name" value="CD_CSD"/>
    <property type="match status" value="1"/>
</dbReference>
<evidence type="ECO:0000259" key="5">
    <source>
        <dbReference type="PROSITE" id="PS50013"/>
    </source>
</evidence>
<evidence type="ECO:0000256" key="1">
    <source>
        <dbReference type="ARBA" id="ARBA00004123"/>
    </source>
</evidence>
<dbReference type="EMBL" id="CM035443">
    <property type="protein sequence ID" value="KAH7278731.1"/>
    <property type="molecule type" value="Genomic_DNA"/>
</dbReference>
<proteinExistence type="predicted"/>
<dbReference type="InterPro" id="IPR000953">
    <property type="entry name" value="Chromo/chromo_shadow_dom"/>
</dbReference>
<keyword evidence="3" id="KW-0040">ANK repeat</keyword>
<dbReference type="PROSITE" id="PS50088">
    <property type="entry name" value="ANK_REPEAT"/>
    <property type="match status" value="2"/>
</dbReference>
<keyword evidence="7" id="KW-1185">Reference proteome</keyword>
<dbReference type="SMART" id="SM00298">
    <property type="entry name" value="CHROMO"/>
    <property type="match status" value="3"/>
</dbReference>
<evidence type="ECO:0000313" key="7">
    <source>
        <dbReference type="Proteomes" id="UP000825935"/>
    </source>
</evidence>
<dbReference type="InterPro" id="IPR023780">
    <property type="entry name" value="Chromo_domain"/>
</dbReference>
<sequence length="434" mass="48145">MLQSMAASQLHFCCQARSHLVLARASLWRQPCLPYLNIRSFCRRPAPWPCISVCTRDVLVKGTVRGKTALESAEGEAHSSALVSNGNGSVGVDEEDDSIVHNNGSDEHNGYEDAPAHSQKQEWDNDTITSATAVYGEVSKIIASRAIDHRMFYLIEWKDGHEPSWLPASSIAKDVLAEYESNWWKAARAGDDAKLMELLSDEGRDVDAVDENGRTALLFASGIGSDKCIRVLVDAGADVDGQDPDGLTPLHMATGYARQNSVSTLIELGADPEIPDSKGRTSITLAQELIEKIPKANPLQFARRLAMENILKTLETEIFENIEVEQVLDRRSAGDGKVEYLVKWKDGAPDEWVSAESVADDLIQDYEAGLEYGIAEEILQKRVQKGKVEYLVRWADIKEPTWEPFENVAAELVADYEKMTVAEVEKKQQRQLQS</sequence>
<feature type="repeat" description="ANK" evidence="3">
    <location>
        <begin position="245"/>
        <end position="277"/>
    </location>
</feature>
<dbReference type="Proteomes" id="UP000825935">
    <property type="component" value="Chromosome 38"/>
</dbReference>
<dbReference type="InterPro" id="IPR051219">
    <property type="entry name" value="Heterochromatin_chromo-domain"/>
</dbReference>
<protein>
    <recommendedName>
        <fullName evidence="5">Chromo domain-containing protein</fullName>
    </recommendedName>
</protein>
<feature type="repeat" description="ANK" evidence="3">
    <location>
        <begin position="212"/>
        <end position="244"/>
    </location>
</feature>
<feature type="region of interest" description="Disordered" evidence="4">
    <location>
        <begin position="71"/>
        <end position="122"/>
    </location>
</feature>
<evidence type="ECO:0000256" key="4">
    <source>
        <dbReference type="SAM" id="MobiDB-lite"/>
    </source>
</evidence>
<accession>A0A8T2Q5Y1</accession>
<name>A0A8T2Q5Y1_CERRI</name>
<comment type="subcellular location">
    <subcellularLocation>
        <location evidence="1">Nucleus</location>
    </subcellularLocation>
</comment>
<organism evidence="6 7">
    <name type="scientific">Ceratopteris richardii</name>
    <name type="common">Triangle waterfern</name>
    <dbReference type="NCBI Taxonomy" id="49495"/>
    <lineage>
        <taxon>Eukaryota</taxon>
        <taxon>Viridiplantae</taxon>
        <taxon>Streptophyta</taxon>
        <taxon>Embryophyta</taxon>
        <taxon>Tracheophyta</taxon>
        <taxon>Polypodiopsida</taxon>
        <taxon>Polypodiidae</taxon>
        <taxon>Polypodiales</taxon>
        <taxon>Pteridineae</taxon>
        <taxon>Pteridaceae</taxon>
        <taxon>Parkerioideae</taxon>
        <taxon>Ceratopteris</taxon>
    </lineage>
</organism>
<dbReference type="InterPro" id="IPR036770">
    <property type="entry name" value="Ankyrin_rpt-contain_sf"/>
</dbReference>
<dbReference type="PANTHER" id="PTHR22812">
    <property type="entry name" value="CHROMOBOX PROTEIN"/>
    <property type="match status" value="1"/>
</dbReference>
<feature type="compositionally biased region" description="Basic and acidic residues" evidence="4">
    <location>
        <begin position="104"/>
        <end position="122"/>
    </location>
</feature>
<evidence type="ECO:0000256" key="3">
    <source>
        <dbReference type="PROSITE-ProRule" id="PRU00023"/>
    </source>
</evidence>
<dbReference type="SMART" id="SM00248">
    <property type="entry name" value="ANK"/>
    <property type="match status" value="3"/>
</dbReference>
<dbReference type="Pfam" id="PF12796">
    <property type="entry name" value="Ank_2"/>
    <property type="match status" value="1"/>
</dbReference>
<dbReference type="PROSITE" id="PS50297">
    <property type="entry name" value="ANK_REP_REGION"/>
    <property type="match status" value="2"/>
</dbReference>
<dbReference type="SUPFAM" id="SSF48403">
    <property type="entry name" value="Ankyrin repeat"/>
    <property type="match status" value="1"/>
</dbReference>
<dbReference type="InterPro" id="IPR002110">
    <property type="entry name" value="Ankyrin_rpt"/>
</dbReference>
<dbReference type="GO" id="GO:0005634">
    <property type="term" value="C:nucleus"/>
    <property type="evidence" value="ECO:0007669"/>
    <property type="project" value="UniProtKB-SubCell"/>
</dbReference>
<feature type="domain" description="Chromo" evidence="5">
    <location>
        <begin position="322"/>
        <end position="358"/>
    </location>
</feature>
<dbReference type="Pfam" id="PF00385">
    <property type="entry name" value="Chromo"/>
    <property type="match status" value="2"/>
</dbReference>
<dbReference type="OMA" id="DGHAPSW"/>